<dbReference type="EMBL" id="JYBP01000003">
    <property type="protein sequence ID" value="KJE27382.1"/>
    <property type="molecule type" value="Genomic_DNA"/>
</dbReference>
<gene>
    <name evidence="1" type="ORF">LG52_2405</name>
</gene>
<accession>A0A0D8BVI0</accession>
<evidence type="ECO:0008006" key="3">
    <source>
        <dbReference type="Google" id="ProtNLM"/>
    </source>
</evidence>
<organism evidence="1 2">
    <name type="scientific">Geobacillus kaustophilus</name>
    <dbReference type="NCBI Taxonomy" id="1462"/>
    <lineage>
        <taxon>Bacteria</taxon>
        <taxon>Bacillati</taxon>
        <taxon>Bacillota</taxon>
        <taxon>Bacilli</taxon>
        <taxon>Bacillales</taxon>
        <taxon>Anoxybacillaceae</taxon>
        <taxon>Geobacillus</taxon>
        <taxon>Geobacillus thermoleovorans group</taxon>
    </lineage>
</organism>
<protein>
    <recommendedName>
        <fullName evidence="3">Competence protein</fullName>
    </recommendedName>
</protein>
<dbReference type="PATRIC" id="fig|1462.6.peg.2687"/>
<dbReference type="AlphaFoldDB" id="A0A0D8BVI0"/>
<reference evidence="1 2" key="1">
    <citation type="submission" date="2015-01" db="EMBL/GenBank/DDBJ databases">
        <authorList>
            <person name="Filippidou S."/>
            <person name="Jeanneret N."/>
            <person name="Russel-Delif L."/>
            <person name="Junier T."/>
            <person name="Wunderlin T."/>
            <person name="Molina V."/>
            <person name="Johnson S.L."/>
            <person name="Davenport K.W."/>
            <person name="Chain P.S."/>
            <person name="Dorador C."/>
            <person name="Junier P."/>
        </authorList>
    </citation>
    <scope>NUCLEOTIDE SEQUENCE [LARGE SCALE GENOMIC DNA]</scope>
    <source>
        <strain evidence="1 2">Et7/4</strain>
    </source>
</reference>
<comment type="caution">
    <text evidence="1">The sequence shown here is derived from an EMBL/GenBank/DDBJ whole genome shotgun (WGS) entry which is preliminary data.</text>
</comment>
<name>A0A0D8BVI0_GEOKU</name>
<evidence type="ECO:0000313" key="2">
    <source>
        <dbReference type="Proteomes" id="UP000032522"/>
    </source>
</evidence>
<proteinExistence type="predicted"/>
<sequence>MGKRNKSKRFVQQSVDAVERHDKRIPYHLTYAEAEARKAEKAVETSLGGA</sequence>
<dbReference type="Proteomes" id="UP000032522">
    <property type="component" value="Unassembled WGS sequence"/>
</dbReference>
<dbReference type="RefSeq" id="WP_015374103.1">
    <property type="nucleotide sequence ID" value="NZ_JYBP01000003.1"/>
</dbReference>
<evidence type="ECO:0000313" key="1">
    <source>
        <dbReference type="EMBL" id="KJE27382.1"/>
    </source>
</evidence>